<gene>
    <name evidence="1" type="ORF">NCTC10418_01201</name>
</gene>
<protein>
    <submittedName>
        <fullName evidence="1">Uncharacterized protein</fullName>
    </submittedName>
</protein>
<sequence length="42" mass="4813">MNRKLDMAVLWLSSFSFPAPGHDEVHVFVEAADYEEAKKTFV</sequence>
<name>A0A376KN34_ECOLX</name>
<dbReference type="EMBL" id="UFZQ01000001">
    <property type="protein sequence ID" value="STE83546.1"/>
    <property type="molecule type" value="Genomic_DNA"/>
</dbReference>
<dbReference type="AlphaFoldDB" id="A0A376KN34"/>
<proteinExistence type="predicted"/>
<accession>A0A376KN34</accession>
<organism evidence="1 2">
    <name type="scientific">Escherichia coli</name>
    <dbReference type="NCBI Taxonomy" id="562"/>
    <lineage>
        <taxon>Bacteria</taxon>
        <taxon>Pseudomonadati</taxon>
        <taxon>Pseudomonadota</taxon>
        <taxon>Gammaproteobacteria</taxon>
        <taxon>Enterobacterales</taxon>
        <taxon>Enterobacteriaceae</taxon>
        <taxon>Escherichia</taxon>
    </lineage>
</organism>
<dbReference type="Proteomes" id="UP000255460">
    <property type="component" value="Unassembled WGS sequence"/>
</dbReference>
<evidence type="ECO:0000313" key="1">
    <source>
        <dbReference type="EMBL" id="STE83546.1"/>
    </source>
</evidence>
<evidence type="ECO:0000313" key="2">
    <source>
        <dbReference type="Proteomes" id="UP000255460"/>
    </source>
</evidence>
<reference evidence="1 2" key="1">
    <citation type="submission" date="2018-06" db="EMBL/GenBank/DDBJ databases">
        <authorList>
            <consortium name="Pathogen Informatics"/>
            <person name="Doyle S."/>
        </authorList>
    </citation>
    <scope>NUCLEOTIDE SEQUENCE [LARGE SCALE GENOMIC DNA]</scope>
    <source>
        <strain evidence="1 2">NCTC10418</strain>
    </source>
</reference>